<name>A0A8J2PJ06_9HEXA</name>
<gene>
    <name evidence="1" type="ORF">AFUS01_LOCUS34093</name>
</gene>
<sequence length="69" mass="7880">MSVYSADRSRCMYVQPLSAAISYFTPFVVVTLHCRPALQVYTRLCVPLLKSVIREDFLILETSSMDFLS</sequence>
<dbReference type="EMBL" id="CAJVCH010530961">
    <property type="protein sequence ID" value="CAG7823904.1"/>
    <property type="molecule type" value="Genomic_DNA"/>
</dbReference>
<protein>
    <submittedName>
        <fullName evidence="1">Uncharacterized protein</fullName>
    </submittedName>
</protein>
<dbReference type="AlphaFoldDB" id="A0A8J2PJ06"/>
<comment type="caution">
    <text evidence="1">The sequence shown here is derived from an EMBL/GenBank/DDBJ whole genome shotgun (WGS) entry which is preliminary data.</text>
</comment>
<keyword evidence="2" id="KW-1185">Reference proteome</keyword>
<organism evidence="1 2">
    <name type="scientific">Allacma fusca</name>
    <dbReference type="NCBI Taxonomy" id="39272"/>
    <lineage>
        <taxon>Eukaryota</taxon>
        <taxon>Metazoa</taxon>
        <taxon>Ecdysozoa</taxon>
        <taxon>Arthropoda</taxon>
        <taxon>Hexapoda</taxon>
        <taxon>Collembola</taxon>
        <taxon>Symphypleona</taxon>
        <taxon>Sminthuridae</taxon>
        <taxon>Allacma</taxon>
    </lineage>
</organism>
<evidence type="ECO:0000313" key="2">
    <source>
        <dbReference type="Proteomes" id="UP000708208"/>
    </source>
</evidence>
<dbReference type="Proteomes" id="UP000708208">
    <property type="component" value="Unassembled WGS sequence"/>
</dbReference>
<reference evidence="1" key="1">
    <citation type="submission" date="2021-06" db="EMBL/GenBank/DDBJ databases">
        <authorList>
            <person name="Hodson N. C."/>
            <person name="Mongue J. A."/>
            <person name="Jaron S. K."/>
        </authorList>
    </citation>
    <scope>NUCLEOTIDE SEQUENCE</scope>
</reference>
<evidence type="ECO:0000313" key="1">
    <source>
        <dbReference type="EMBL" id="CAG7823904.1"/>
    </source>
</evidence>
<proteinExistence type="predicted"/>
<accession>A0A8J2PJ06</accession>